<accession>A0ABW5LAE8</accession>
<reference evidence="7" key="1">
    <citation type="journal article" date="2019" name="Int. J. Syst. Evol. Microbiol.">
        <title>The Global Catalogue of Microorganisms (GCM) 10K type strain sequencing project: providing services to taxonomists for standard genome sequencing and annotation.</title>
        <authorList>
            <consortium name="The Broad Institute Genomics Platform"/>
            <consortium name="The Broad Institute Genome Sequencing Center for Infectious Disease"/>
            <person name="Wu L."/>
            <person name="Ma J."/>
        </authorList>
    </citation>
    <scope>NUCLEOTIDE SEQUENCE [LARGE SCALE GENOMIC DNA]</scope>
    <source>
        <strain evidence="7">KCTC 52298</strain>
    </source>
</reference>
<evidence type="ECO:0000313" key="6">
    <source>
        <dbReference type="EMBL" id="MFD2556791.1"/>
    </source>
</evidence>
<keyword evidence="3" id="KW-0998">Cell outer membrane</keyword>
<dbReference type="Gene3D" id="2.170.130.10">
    <property type="entry name" value="TonB-dependent receptor, plug domain"/>
    <property type="match status" value="1"/>
</dbReference>
<organism evidence="6 7">
    <name type="scientific">Sphingobacterium tabacisoli</name>
    <dbReference type="NCBI Taxonomy" id="2044855"/>
    <lineage>
        <taxon>Bacteria</taxon>
        <taxon>Pseudomonadati</taxon>
        <taxon>Bacteroidota</taxon>
        <taxon>Sphingobacteriia</taxon>
        <taxon>Sphingobacteriales</taxon>
        <taxon>Sphingobacteriaceae</taxon>
        <taxon>Sphingobacterium</taxon>
    </lineage>
</organism>
<keyword evidence="6" id="KW-0675">Receptor</keyword>
<dbReference type="SUPFAM" id="SSF56935">
    <property type="entry name" value="Porins"/>
    <property type="match status" value="1"/>
</dbReference>
<evidence type="ECO:0000259" key="5">
    <source>
        <dbReference type="Pfam" id="PF14905"/>
    </source>
</evidence>
<dbReference type="Pfam" id="PF13715">
    <property type="entry name" value="CarbopepD_reg_2"/>
    <property type="match status" value="1"/>
</dbReference>
<dbReference type="InterPro" id="IPR036942">
    <property type="entry name" value="Beta-barrel_TonB_sf"/>
</dbReference>
<evidence type="ECO:0000313" key="7">
    <source>
        <dbReference type="Proteomes" id="UP001597440"/>
    </source>
</evidence>
<dbReference type="Proteomes" id="UP001597440">
    <property type="component" value="Unassembled WGS sequence"/>
</dbReference>
<dbReference type="Pfam" id="PF07715">
    <property type="entry name" value="Plug"/>
    <property type="match status" value="1"/>
</dbReference>
<gene>
    <name evidence="6" type="ORF">ACFSQW_20550</name>
</gene>
<keyword evidence="7" id="KW-1185">Reference proteome</keyword>
<dbReference type="PANTHER" id="PTHR40980:SF4">
    <property type="entry name" value="TONB-DEPENDENT RECEPTOR-LIKE BETA-BARREL DOMAIN-CONTAINING PROTEIN"/>
    <property type="match status" value="1"/>
</dbReference>
<dbReference type="PANTHER" id="PTHR40980">
    <property type="entry name" value="PLUG DOMAIN-CONTAINING PROTEIN"/>
    <property type="match status" value="1"/>
</dbReference>
<dbReference type="Gene3D" id="2.40.170.20">
    <property type="entry name" value="TonB-dependent receptor, beta-barrel domain"/>
    <property type="match status" value="1"/>
</dbReference>
<protein>
    <submittedName>
        <fullName evidence="6">TonB-dependent receptor domain-containing protein</fullName>
    </submittedName>
</protein>
<evidence type="ECO:0000256" key="2">
    <source>
        <dbReference type="ARBA" id="ARBA00023136"/>
    </source>
</evidence>
<dbReference type="InterPro" id="IPR008969">
    <property type="entry name" value="CarboxyPept-like_regulatory"/>
</dbReference>
<dbReference type="CDD" id="cd01347">
    <property type="entry name" value="ligand_gated_channel"/>
    <property type="match status" value="1"/>
</dbReference>
<dbReference type="InterPro" id="IPR012910">
    <property type="entry name" value="Plug_dom"/>
</dbReference>
<dbReference type="InterPro" id="IPR041700">
    <property type="entry name" value="OMP_b-brl_3"/>
</dbReference>
<dbReference type="InterPro" id="IPR037066">
    <property type="entry name" value="Plug_dom_sf"/>
</dbReference>
<comment type="caution">
    <text evidence="6">The sequence shown here is derived from an EMBL/GenBank/DDBJ whole genome shotgun (WGS) entry which is preliminary data.</text>
</comment>
<evidence type="ECO:0000256" key="3">
    <source>
        <dbReference type="ARBA" id="ARBA00023237"/>
    </source>
</evidence>
<feature type="domain" description="TonB-dependent receptor plug" evidence="4">
    <location>
        <begin position="128"/>
        <end position="233"/>
    </location>
</feature>
<keyword evidence="2" id="KW-0472">Membrane</keyword>
<evidence type="ECO:0000259" key="4">
    <source>
        <dbReference type="Pfam" id="PF07715"/>
    </source>
</evidence>
<dbReference type="Pfam" id="PF14905">
    <property type="entry name" value="OMP_b-brl_3"/>
    <property type="match status" value="1"/>
</dbReference>
<sequence length="927" mass="104681">MNRILSMLFFVFCCVQLSYATKIKGKVLDQQTGEAVPGASITLLHSGKTALTGLDGSFEIKGLSAGAENIRISFVSYETIQKSIQVEKEGTPEFVFYLQGSNQRLMEVTIKGSRKAGADDPSARRMERNASQIMNVVSSRAIEISPDLTVANVMQRVSGVSIERSSNGEGQYALIRGMDKRYNTTLVNGVKMPSPDNKYRYVPLDLFPSDMLERLEVYKSLTPNMEADAIGGVVNMVMKTAPAKRKIDANFALGYNQQFFDRDFGGFDASAIKGKSPYERNGKDYNATQSDFSKGTLDYTYKHPIPDMVGNITFGERFLDQKLGLIIGASYQNMHRGSNSEFYNSAVTGTDAFAVITNKVDRIYSEQLQRLGLHGKLDYQFNQAHKISFYNMFVNLENQQLREGVTTTYNSEYKPQQGNAELVFTTRSRLTKQQIYNGTLQGDHNFVDDRLKLRWSAVYSSARNEVPQNTLISLNGLEENFVQRRTSLVNTAPVTYRWERNTDEDFAGYWDLAYRLDSGDGKLELSTGGLYRDKRRSSFYNNYTLSPSAADAHGIYGVDFERYTDLNLVVRNPNGAVSNPLTYDASEKLAAVYGMFNYQNEQFQAIGGIRMEHTNQGYDLLFTAGEKSPTGKQVYVDWLPSLTLKYHLTKKSQLHAAYYRALNRPGFYEVVPSKVVNEEFQERGNPDIKRALADNFDLRYELFPEASEQLMVGVFYKSIQNPIEYTFQADAIRGQDIYYSPGNFGNAKNYGLEVDFIKYFSRFGVKANYTYTHSAITTPKTARRINSQTGDIEAYFVDQKRPLYGQSAHIANVALLFKDAKSGIDAQLAMAYTGPRIHTVSQFLDNDLWQKGFANMDASAEKQFRHGWAVFAKANNLLNTPMKLFIKGTNPENDKIAEDLVSNGQTLIRKDLYGQNYLIGVRYKFNK</sequence>
<proteinExistence type="predicted"/>
<evidence type="ECO:0000256" key="1">
    <source>
        <dbReference type="ARBA" id="ARBA00004442"/>
    </source>
</evidence>
<dbReference type="EMBL" id="JBHULD010000025">
    <property type="protein sequence ID" value="MFD2556791.1"/>
    <property type="molecule type" value="Genomic_DNA"/>
</dbReference>
<name>A0ABW5LAE8_9SPHI</name>
<feature type="domain" description="Outer membrane protein beta-barrel" evidence="5">
    <location>
        <begin position="571"/>
        <end position="883"/>
    </location>
</feature>
<dbReference type="Gene3D" id="2.60.40.1120">
    <property type="entry name" value="Carboxypeptidase-like, regulatory domain"/>
    <property type="match status" value="1"/>
</dbReference>
<dbReference type="RefSeq" id="WP_210354802.1">
    <property type="nucleotide sequence ID" value="NZ_JAEQMU010000002.1"/>
</dbReference>
<comment type="subcellular location">
    <subcellularLocation>
        <location evidence="1">Cell outer membrane</location>
    </subcellularLocation>
</comment>
<dbReference type="SUPFAM" id="SSF49464">
    <property type="entry name" value="Carboxypeptidase regulatory domain-like"/>
    <property type="match status" value="1"/>
</dbReference>